<proteinExistence type="inferred from homology"/>
<protein>
    <submittedName>
        <fullName evidence="5">Type 1 glutamine amidotransferase-like domain-containing protein</fullName>
    </submittedName>
</protein>
<dbReference type="PANTHER" id="PTHR20842">
    <property type="entry name" value="PROTEASE S51 ALPHA-ASPARTYL DIPEPTIDASE"/>
    <property type="match status" value="1"/>
</dbReference>
<gene>
    <name evidence="5" type="ORF">ACFSYJ_39065</name>
</gene>
<accession>A0ABW5GUQ6</accession>
<evidence type="ECO:0000313" key="6">
    <source>
        <dbReference type="Proteomes" id="UP001597419"/>
    </source>
</evidence>
<comment type="caution">
    <text evidence="5">The sequence shown here is derived from an EMBL/GenBank/DDBJ whole genome shotgun (WGS) entry which is preliminary data.</text>
</comment>
<keyword evidence="6" id="KW-1185">Reference proteome</keyword>
<dbReference type="InterPro" id="IPR005320">
    <property type="entry name" value="Peptidase_S51"/>
</dbReference>
<organism evidence="5 6">
    <name type="scientific">Amycolatopsis samaneae</name>
    <dbReference type="NCBI Taxonomy" id="664691"/>
    <lineage>
        <taxon>Bacteria</taxon>
        <taxon>Bacillati</taxon>
        <taxon>Actinomycetota</taxon>
        <taxon>Actinomycetes</taxon>
        <taxon>Pseudonocardiales</taxon>
        <taxon>Pseudonocardiaceae</taxon>
        <taxon>Amycolatopsis</taxon>
    </lineage>
</organism>
<reference evidence="6" key="1">
    <citation type="journal article" date="2019" name="Int. J. Syst. Evol. Microbiol.">
        <title>The Global Catalogue of Microorganisms (GCM) 10K type strain sequencing project: providing services to taxonomists for standard genome sequencing and annotation.</title>
        <authorList>
            <consortium name="The Broad Institute Genomics Platform"/>
            <consortium name="The Broad Institute Genome Sequencing Center for Infectious Disease"/>
            <person name="Wu L."/>
            <person name="Ma J."/>
        </authorList>
    </citation>
    <scope>NUCLEOTIDE SEQUENCE [LARGE SCALE GENOMIC DNA]</scope>
    <source>
        <strain evidence="6">CGMCC 4.7643</strain>
    </source>
</reference>
<name>A0ABW5GUQ6_9PSEU</name>
<evidence type="ECO:0000256" key="4">
    <source>
        <dbReference type="ARBA" id="ARBA00022825"/>
    </source>
</evidence>
<dbReference type="Proteomes" id="UP001597419">
    <property type="component" value="Unassembled WGS sequence"/>
</dbReference>
<dbReference type="EMBL" id="JBHUKU010000026">
    <property type="protein sequence ID" value="MFD2464673.1"/>
    <property type="molecule type" value="Genomic_DNA"/>
</dbReference>
<evidence type="ECO:0000256" key="1">
    <source>
        <dbReference type="ARBA" id="ARBA00006534"/>
    </source>
</evidence>
<comment type="similarity">
    <text evidence="1">Belongs to the peptidase S51 family.</text>
</comment>
<dbReference type="InterPro" id="IPR029062">
    <property type="entry name" value="Class_I_gatase-like"/>
</dbReference>
<dbReference type="Pfam" id="PF03575">
    <property type="entry name" value="Peptidase_S51"/>
    <property type="match status" value="1"/>
</dbReference>
<dbReference type="PANTHER" id="PTHR20842:SF0">
    <property type="entry name" value="ALPHA-ASPARTYL DIPEPTIDASE"/>
    <property type="match status" value="1"/>
</dbReference>
<evidence type="ECO:0000256" key="3">
    <source>
        <dbReference type="ARBA" id="ARBA00022801"/>
    </source>
</evidence>
<keyword evidence="4" id="KW-0720">Serine protease</keyword>
<dbReference type="Gene3D" id="3.40.50.880">
    <property type="match status" value="1"/>
</dbReference>
<dbReference type="RefSeq" id="WP_345385939.1">
    <property type="nucleotide sequence ID" value="NZ_BAABHG010000001.1"/>
</dbReference>
<sequence length="239" mass="26134">MTAQAPTILATSMGLNRAREPWQPGPVFEYAFDLARPAGTPKLCLLATAGGDQGETLARFAAAFADQPVELSHLELYDKPNVGDVTAHLHSQDVIWVDRGSLVNLLAVWRAHRFDVVLRDCWEAGVVLAGESAGSLCWFVSGTTDSFGPLQAVHDGLKFLPYANAVHYADRREHLHQLVKDQELPAGYATDTGAGLHFERTELVAAIGDRKNAGAYWVERQADGSVMETALEVRRLKRS</sequence>
<dbReference type="SUPFAM" id="SSF52317">
    <property type="entry name" value="Class I glutamine amidotransferase-like"/>
    <property type="match status" value="1"/>
</dbReference>
<dbReference type="CDD" id="cd03146">
    <property type="entry name" value="GAT1_Peptidase_E"/>
    <property type="match status" value="1"/>
</dbReference>
<evidence type="ECO:0000256" key="2">
    <source>
        <dbReference type="ARBA" id="ARBA00022670"/>
    </source>
</evidence>
<keyword evidence="2" id="KW-0645">Protease</keyword>
<keyword evidence="3" id="KW-0378">Hydrolase</keyword>
<evidence type="ECO:0000313" key="5">
    <source>
        <dbReference type="EMBL" id="MFD2464673.1"/>
    </source>
</evidence>